<comment type="caution">
    <text evidence="2">The sequence shown here is derived from an EMBL/GenBank/DDBJ whole genome shotgun (WGS) entry which is preliminary data.</text>
</comment>
<feature type="compositionally biased region" description="Low complexity" evidence="1">
    <location>
        <begin position="268"/>
        <end position="282"/>
    </location>
</feature>
<feature type="compositionally biased region" description="Polar residues" evidence="1">
    <location>
        <begin position="288"/>
        <end position="317"/>
    </location>
</feature>
<feature type="region of interest" description="Disordered" evidence="1">
    <location>
        <begin position="1"/>
        <end position="25"/>
    </location>
</feature>
<feature type="compositionally biased region" description="Low complexity" evidence="1">
    <location>
        <begin position="1"/>
        <end position="11"/>
    </location>
</feature>
<keyword evidence="3" id="KW-1185">Reference proteome</keyword>
<sequence length="912" mass="100739">MKTPGTSSESTGPGGAESLDGTTLRPSLKRDASLIIPSMIPTQEVLQNLNLYRDNGMIQLGGDEDEIDDDIDSEDYHHSNHSPHSRNSDNGFVPSTYNDPDPVIQPNISKAKGATPLPPSSSGPSLFLRTYPRKRALSPRRAQAKLEAEDSDPIIDFDESDEDEELLHRTLPVSPHRPSKSLQGRSPQSPQLRRPLIPAESPSRRFIIPLATQPIRGNRHSPARASSATTVTRFGGERPAPDSPSKRLRPLSEIPRPIVPMHLQAQQSPSRRNSSSGSSGSPRKQRAGQLQPSSAVKSPSSRGMSTGMVVTTKSSSMAKPPKAIQPPAALGPQLQQIANEMRNGHAGEEQEQEEQEEEPLVRRRKGMGEARVEHESLFLSSPGMALLTSNFNSEPYAGSPELGPIAKKESGINQILGEHSLPVSSSSSAMELKKEALESPFWVPGPPAISSSKTTGQVCIKREESLTPVLARPEKVQKEVSSWTNLGAESSNTSRTPIHQQKLGQRADTPSLSDEIPLPGLILEFASKLTPLDHIKWPPAKVGRFHILGLVIFVNAEEKVVTKKGPTIAKREITICDQSATSFKLNLWAECCKWADCQFKAGDAVLITANSESTMSVMASTITGASLRASVTYKMLVIPGDEENEWEIGAVMQNGRSVKIQCCNYYIVKVLLVILYNNVNSINYRFVGMLVYIDASARKPSLLRESSWDDSLKSVKSRKFQSIKSLREHKFMGDAILDAYILAISSPDFFLDDGDERAKFDFIQCYCTVCQSIAVSSPQNPSILFCRECQLSQKRDPPLEWRYPAFELSLGDKPRMGANLTSECIQLRCQSEIGDQVFVSVPARRWMRDREGFWESRARWKRLVELMNRQGENVVGDDERDSEASDNNAQKLRVEVKVGVNMMVKALKVEYV</sequence>
<feature type="region of interest" description="Disordered" evidence="1">
    <location>
        <begin position="170"/>
        <end position="328"/>
    </location>
</feature>
<dbReference type="AlphaFoldDB" id="A0A9P6MNF5"/>
<dbReference type="Gene3D" id="2.40.50.140">
    <property type="entry name" value="Nucleic acid-binding proteins"/>
    <property type="match status" value="1"/>
</dbReference>
<feature type="region of interest" description="Disordered" evidence="1">
    <location>
        <begin position="62"/>
        <end position="156"/>
    </location>
</feature>
<feature type="region of interest" description="Disordered" evidence="1">
    <location>
        <begin position="487"/>
        <end position="510"/>
    </location>
</feature>
<reference evidence="2" key="1">
    <citation type="journal article" date="2020" name="Fungal Divers.">
        <title>Resolving the Mortierellaceae phylogeny through synthesis of multi-gene phylogenetics and phylogenomics.</title>
        <authorList>
            <person name="Vandepol N."/>
            <person name="Liber J."/>
            <person name="Desiro A."/>
            <person name="Na H."/>
            <person name="Kennedy M."/>
            <person name="Barry K."/>
            <person name="Grigoriev I.V."/>
            <person name="Miller A.N."/>
            <person name="O'Donnell K."/>
            <person name="Stajich J.E."/>
            <person name="Bonito G."/>
        </authorList>
    </citation>
    <scope>NUCLEOTIDE SEQUENCE</scope>
    <source>
        <strain evidence="2">NRRL 2769</strain>
    </source>
</reference>
<proteinExistence type="predicted"/>
<protein>
    <submittedName>
        <fullName evidence="2">Uncharacterized protein</fullName>
    </submittedName>
</protein>
<name>A0A9P6MNF5_9FUNG</name>
<gene>
    <name evidence="2" type="ORF">BGZ80_003602</name>
</gene>
<dbReference type="Proteomes" id="UP000703661">
    <property type="component" value="Unassembled WGS sequence"/>
</dbReference>
<evidence type="ECO:0000313" key="3">
    <source>
        <dbReference type="Proteomes" id="UP000703661"/>
    </source>
</evidence>
<evidence type="ECO:0000313" key="2">
    <source>
        <dbReference type="EMBL" id="KAG0008303.1"/>
    </source>
</evidence>
<accession>A0A9P6MNF5</accession>
<feature type="compositionally biased region" description="Low complexity" evidence="1">
    <location>
        <begin position="318"/>
        <end position="328"/>
    </location>
</feature>
<dbReference type="EMBL" id="JAAAID010001964">
    <property type="protein sequence ID" value="KAG0008303.1"/>
    <property type="molecule type" value="Genomic_DNA"/>
</dbReference>
<evidence type="ECO:0000256" key="1">
    <source>
        <dbReference type="SAM" id="MobiDB-lite"/>
    </source>
</evidence>
<dbReference type="SUPFAM" id="SSF50249">
    <property type="entry name" value="Nucleic acid-binding proteins"/>
    <property type="match status" value="1"/>
</dbReference>
<dbReference type="InterPro" id="IPR012340">
    <property type="entry name" value="NA-bd_OB-fold"/>
</dbReference>
<organism evidence="2 3">
    <name type="scientific">Entomortierella chlamydospora</name>
    <dbReference type="NCBI Taxonomy" id="101097"/>
    <lineage>
        <taxon>Eukaryota</taxon>
        <taxon>Fungi</taxon>
        <taxon>Fungi incertae sedis</taxon>
        <taxon>Mucoromycota</taxon>
        <taxon>Mortierellomycotina</taxon>
        <taxon>Mortierellomycetes</taxon>
        <taxon>Mortierellales</taxon>
        <taxon>Mortierellaceae</taxon>
        <taxon>Entomortierella</taxon>
    </lineage>
</organism>
<feature type="compositionally biased region" description="Polar residues" evidence="1">
    <location>
        <begin position="180"/>
        <end position="191"/>
    </location>
</feature>
<feature type="compositionally biased region" description="Acidic residues" evidence="1">
    <location>
        <begin position="62"/>
        <end position="73"/>
    </location>
</feature>